<reference evidence="2" key="1">
    <citation type="journal article" date="2019" name="Sci. Rep.">
        <title>Draft genome of Tanacetum cinerariifolium, the natural source of mosquito coil.</title>
        <authorList>
            <person name="Yamashiro T."/>
            <person name="Shiraishi A."/>
            <person name="Satake H."/>
            <person name="Nakayama K."/>
        </authorList>
    </citation>
    <scope>NUCLEOTIDE SEQUENCE</scope>
</reference>
<dbReference type="AlphaFoldDB" id="A0A699XQY3"/>
<feature type="region of interest" description="Disordered" evidence="1">
    <location>
        <begin position="1"/>
        <end position="27"/>
    </location>
</feature>
<comment type="caution">
    <text evidence="2">The sequence shown here is derived from an EMBL/GenBank/DDBJ whole genome shotgun (WGS) entry which is preliminary data.</text>
</comment>
<proteinExistence type="predicted"/>
<name>A0A699XQY3_TANCI</name>
<dbReference type="EMBL" id="BKCJ011863852">
    <property type="protein sequence ID" value="GFD59351.1"/>
    <property type="molecule type" value="Genomic_DNA"/>
</dbReference>
<protein>
    <submittedName>
        <fullName evidence="2">Uncharacterized protein</fullName>
    </submittedName>
</protein>
<sequence length="82" mass="9004">CKQGGAARQARRNDGELVPQNLTKEPLGPSDVEIVVQRRAGWAGRYPGVGRQRYAALLPERGSQRGQKCLPRKAPARLLEIS</sequence>
<organism evidence="2">
    <name type="scientific">Tanacetum cinerariifolium</name>
    <name type="common">Dalmatian daisy</name>
    <name type="synonym">Chrysanthemum cinerariifolium</name>
    <dbReference type="NCBI Taxonomy" id="118510"/>
    <lineage>
        <taxon>Eukaryota</taxon>
        <taxon>Viridiplantae</taxon>
        <taxon>Streptophyta</taxon>
        <taxon>Embryophyta</taxon>
        <taxon>Tracheophyta</taxon>
        <taxon>Spermatophyta</taxon>
        <taxon>Magnoliopsida</taxon>
        <taxon>eudicotyledons</taxon>
        <taxon>Gunneridae</taxon>
        <taxon>Pentapetalae</taxon>
        <taxon>asterids</taxon>
        <taxon>campanulids</taxon>
        <taxon>Asterales</taxon>
        <taxon>Asteraceae</taxon>
        <taxon>Asteroideae</taxon>
        <taxon>Anthemideae</taxon>
        <taxon>Anthemidinae</taxon>
        <taxon>Tanacetum</taxon>
    </lineage>
</organism>
<evidence type="ECO:0000313" key="2">
    <source>
        <dbReference type="EMBL" id="GFD59351.1"/>
    </source>
</evidence>
<gene>
    <name evidence="2" type="ORF">Tci_931320</name>
</gene>
<feature type="non-terminal residue" evidence="2">
    <location>
        <position position="82"/>
    </location>
</feature>
<feature type="region of interest" description="Disordered" evidence="1">
    <location>
        <begin position="63"/>
        <end position="82"/>
    </location>
</feature>
<feature type="non-terminal residue" evidence="2">
    <location>
        <position position="1"/>
    </location>
</feature>
<accession>A0A699XQY3</accession>
<evidence type="ECO:0000256" key="1">
    <source>
        <dbReference type="SAM" id="MobiDB-lite"/>
    </source>
</evidence>